<evidence type="ECO:0000313" key="1">
    <source>
        <dbReference type="EMBL" id="GBM47109.1"/>
    </source>
</evidence>
<keyword evidence="2" id="KW-1185">Reference proteome</keyword>
<sequence>MKRTTHKLSSPTLPKLRIKSRGVWRQTSHLTFQLARVCERYSREEFRFISLYQRTLRKHDLGYSASFFRRTVSHRLEFEVLIGLCESAICISEIRSTVAVK</sequence>
<protein>
    <submittedName>
        <fullName evidence="1">Uncharacterized protein</fullName>
    </submittedName>
</protein>
<accession>A0A4Y2G388</accession>
<gene>
    <name evidence="1" type="ORF">AVEN_24240_1</name>
</gene>
<dbReference type="Proteomes" id="UP000499080">
    <property type="component" value="Unassembled WGS sequence"/>
</dbReference>
<reference evidence="1 2" key="1">
    <citation type="journal article" date="2019" name="Sci. Rep.">
        <title>Orb-weaving spider Araneus ventricosus genome elucidates the spidroin gene catalogue.</title>
        <authorList>
            <person name="Kono N."/>
            <person name="Nakamura H."/>
            <person name="Ohtoshi R."/>
            <person name="Moran D.A.P."/>
            <person name="Shinohara A."/>
            <person name="Yoshida Y."/>
            <person name="Fujiwara M."/>
            <person name="Mori M."/>
            <person name="Tomita M."/>
            <person name="Arakawa K."/>
        </authorList>
    </citation>
    <scope>NUCLEOTIDE SEQUENCE [LARGE SCALE GENOMIC DNA]</scope>
</reference>
<proteinExistence type="predicted"/>
<comment type="caution">
    <text evidence="1">The sequence shown here is derived from an EMBL/GenBank/DDBJ whole genome shotgun (WGS) entry which is preliminary data.</text>
</comment>
<evidence type="ECO:0000313" key="2">
    <source>
        <dbReference type="Proteomes" id="UP000499080"/>
    </source>
</evidence>
<dbReference type="EMBL" id="BGPR01001166">
    <property type="protein sequence ID" value="GBM47109.1"/>
    <property type="molecule type" value="Genomic_DNA"/>
</dbReference>
<dbReference type="AlphaFoldDB" id="A0A4Y2G388"/>
<organism evidence="1 2">
    <name type="scientific">Araneus ventricosus</name>
    <name type="common">Orbweaver spider</name>
    <name type="synonym">Epeira ventricosa</name>
    <dbReference type="NCBI Taxonomy" id="182803"/>
    <lineage>
        <taxon>Eukaryota</taxon>
        <taxon>Metazoa</taxon>
        <taxon>Ecdysozoa</taxon>
        <taxon>Arthropoda</taxon>
        <taxon>Chelicerata</taxon>
        <taxon>Arachnida</taxon>
        <taxon>Araneae</taxon>
        <taxon>Araneomorphae</taxon>
        <taxon>Entelegynae</taxon>
        <taxon>Araneoidea</taxon>
        <taxon>Araneidae</taxon>
        <taxon>Araneus</taxon>
    </lineage>
</organism>
<name>A0A4Y2G388_ARAVE</name>